<name>A0A4R6R4E0_9BURK</name>
<accession>A0A4R6R4E0</accession>
<evidence type="ECO:0000313" key="2">
    <source>
        <dbReference type="Proteomes" id="UP000294593"/>
    </source>
</evidence>
<evidence type="ECO:0008006" key="3">
    <source>
        <dbReference type="Google" id="ProtNLM"/>
    </source>
</evidence>
<gene>
    <name evidence="1" type="ORF">EV672_11177</name>
</gene>
<protein>
    <recommendedName>
        <fullName evidence="3">PIN domain-containing protein</fullName>
    </recommendedName>
</protein>
<dbReference type="EMBL" id="SNXW01000011">
    <property type="protein sequence ID" value="TDP80741.1"/>
    <property type="molecule type" value="Genomic_DNA"/>
</dbReference>
<evidence type="ECO:0000313" key="1">
    <source>
        <dbReference type="EMBL" id="TDP80741.1"/>
    </source>
</evidence>
<reference evidence="1 2" key="1">
    <citation type="submission" date="2019-03" db="EMBL/GenBank/DDBJ databases">
        <title>Genomic Encyclopedia of Type Strains, Phase IV (KMG-IV): sequencing the most valuable type-strain genomes for metagenomic binning, comparative biology and taxonomic classification.</title>
        <authorList>
            <person name="Goeker M."/>
        </authorList>
    </citation>
    <scope>NUCLEOTIDE SEQUENCE [LARGE SCALE GENOMIC DNA]</scope>
    <source>
        <strain evidence="1 2">DSM 11901</strain>
    </source>
</reference>
<comment type="caution">
    <text evidence="1">The sequence shown here is derived from an EMBL/GenBank/DDBJ whole genome shotgun (WGS) entry which is preliminary data.</text>
</comment>
<organism evidence="1 2">
    <name type="scientific">Aquabacterium commune</name>
    <dbReference type="NCBI Taxonomy" id="70586"/>
    <lineage>
        <taxon>Bacteria</taxon>
        <taxon>Pseudomonadati</taxon>
        <taxon>Pseudomonadota</taxon>
        <taxon>Betaproteobacteria</taxon>
        <taxon>Burkholderiales</taxon>
        <taxon>Aquabacterium</taxon>
    </lineage>
</organism>
<keyword evidence="2" id="KW-1185">Reference proteome</keyword>
<proteinExistence type="predicted"/>
<dbReference type="Proteomes" id="UP000294593">
    <property type="component" value="Unassembled WGS sequence"/>
</dbReference>
<sequence length="211" mass="23864">MEKGACLSPKYEAYMGTKDTRDARQNQAMKPPVPPPPALPPFAELCVVDTNVILVANGQHPAVSEACVQTCRDWLEQIMACGRIVLDDGFEILHEYRHKTNPQAGQGAGDAFVRWVLHHVNDASRCELVHLEADPVWGFRHFPHDERLWDFDPADRKFVAVACRHPQHPPILQAADSKWVDWAPCLADVGVAVHFLCDREVHQFHLHKFGR</sequence>
<dbReference type="AlphaFoldDB" id="A0A4R6R4E0"/>